<reference evidence="2" key="1">
    <citation type="journal article" date="2020" name="Nature">
        <title>Giant virus diversity and host interactions through global metagenomics.</title>
        <authorList>
            <person name="Schulz F."/>
            <person name="Roux S."/>
            <person name="Paez-Espino D."/>
            <person name="Jungbluth S."/>
            <person name="Walsh D.A."/>
            <person name="Denef V.J."/>
            <person name="McMahon K.D."/>
            <person name="Konstantinidis K.T."/>
            <person name="Eloe-Fadrosh E.A."/>
            <person name="Kyrpides N.C."/>
            <person name="Woyke T."/>
        </authorList>
    </citation>
    <scope>NUCLEOTIDE SEQUENCE</scope>
    <source>
        <strain evidence="2">GVMAG-M-3300024258-14</strain>
    </source>
</reference>
<dbReference type="EMBL" id="MN740214">
    <property type="protein sequence ID" value="QHT94078.1"/>
    <property type="molecule type" value="Genomic_DNA"/>
</dbReference>
<evidence type="ECO:0000256" key="1">
    <source>
        <dbReference type="SAM" id="Phobius"/>
    </source>
</evidence>
<keyword evidence="1" id="KW-0812">Transmembrane</keyword>
<name>A0A6C0ILL5_9ZZZZ</name>
<dbReference type="AlphaFoldDB" id="A0A6C0ILL5"/>
<sequence length="80" mass="9538">MKNNFVKDIISIVKTDEIKEELNGFSKLFMDFILTKLNPYMYIIITIVVVIFLINIINIVLIIILFRKQNKYFSTILMYN</sequence>
<accession>A0A6C0ILL5</accession>
<protein>
    <submittedName>
        <fullName evidence="2">Uncharacterized protein</fullName>
    </submittedName>
</protein>
<keyword evidence="1" id="KW-0472">Membrane</keyword>
<feature type="transmembrane region" description="Helical" evidence="1">
    <location>
        <begin position="40"/>
        <end position="66"/>
    </location>
</feature>
<organism evidence="2">
    <name type="scientific">viral metagenome</name>
    <dbReference type="NCBI Taxonomy" id="1070528"/>
    <lineage>
        <taxon>unclassified sequences</taxon>
        <taxon>metagenomes</taxon>
        <taxon>organismal metagenomes</taxon>
    </lineage>
</organism>
<proteinExistence type="predicted"/>
<evidence type="ECO:0000313" key="2">
    <source>
        <dbReference type="EMBL" id="QHT94078.1"/>
    </source>
</evidence>
<keyword evidence="1" id="KW-1133">Transmembrane helix</keyword>